<keyword evidence="1" id="KW-0812">Transmembrane</keyword>
<evidence type="ECO:0000313" key="2">
    <source>
        <dbReference type="EMBL" id="QOV24385.1"/>
    </source>
</evidence>
<keyword evidence="3" id="KW-1185">Reference proteome</keyword>
<accession>A0A7S6U3P9</accession>
<keyword evidence="1" id="KW-0472">Membrane</keyword>
<keyword evidence="1" id="KW-1133">Transmembrane helix</keyword>
<dbReference type="KEGG" id="aee:IM676_09235"/>
<proteinExistence type="predicted"/>
<dbReference type="EMBL" id="CP063311">
    <property type="protein sequence ID" value="QOV24385.1"/>
    <property type="molecule type" value="Genomic_DNA"/>
</dbReference>
<gene>
    <name evidence="2" type="ORF">IM676_09235</name>
</gene>
<protein>
    <submittedName>
        <fullName evidence="2">VWA domain-containing protein</fullName>
    </submittedName>
</protein>
<name>A0A7S6U3P9_9CYAN</name>
<evidence type="ECO:0000313" key="3">
    <source>
        <dbReference type="Proteomes" id="UP000593846"/>
    </source>
</evidence>
<dbReference type="Proteomes" id="UP000593846">
    <property type="component" value="Chromosome"/>
</dbReference>
<reference evidence="3" key="1">
    <citation type="submission" date="2020-10" db="EMBL/GenBank/DDBJ databases">
        <title>Genome-based taxonomic classification of the species Anabaenopsis elenkinii.</title>
        <authorList>
            <person name="Delbaje E."/>
            <person name="Andreote A.P.D."/>
            <person name="Pellegrinetti T.A."/>
            <person name="Cruz R.B."/>
            <person name="Branco L.H.Z."/>
            <person name="Fiore M.F."/>
        </authorList>
    </citation>
    <scope>NUCLEOTIDE SEQUENCE [LARGE SCALE GENOMIC DNA]</scope>
    <source>
        <strain evidence="3">CCIBt3563</strain>
    </source>
</reference>
<dbReference type="RefSeq" id="WP_200989907.1">
    <property type="nucleotide sequence ID" value="NZ_CP063311.1"/>
</dbReference>
<feature type="transmembrane region" description="Helical" evidence="1">
    <location>
        <begin position="249"/>
        <end position="268"/>
    </location>
</feature>
<sequence length="380" mass="42920">MTLTRISPGEKLTPTQQLGLNLVSRLSSGRDVILAIDLTESVGLNDQARIRLRQIVQDSIQPGDSIYIVPFAGDLVLEEWTPSLHPLGKPIKYIHRSEENLAQLLEKIPLTSDSKYYGTDIQRAELRVYQGIAQINYNRLQTGQAIKPQSVIWLTDAPLFTQPGITSDVWIETPADSPLRIANSPESQERQAWMEILPMNRRSLSITTGENQPYTLTVVDIDPTVQEFCTPAPGNRETCLVNPYLRQQLWLPGLILLVIIASLCALGYKLHRSQKNWQLSIELPEQEEQICRLKNKQKIAIGEDDGTYADCIPCPGGKVRAYLERQGERLYLVPLSSDLPPIHYNGREIASRTPISGSKFRLSCPDNRQRDDEIYIQIKK</sequence>
<organism evidence="2 3">
    <name type="scientific">Anabaenopsis elenkinii CCIBt3563</name>
    <dbReference type="NCBI Taxonomy" id="2779889"/>
    <lineage>
        <taxon>Bacteria</taxon>
        <taxon>Bacillati</taxon>
        <taxon>Cyanobacteriota</taxon>
        <taxon>Cyanophyceae</taxon>
        <taxon>Nostocales</taxon>
        <taxon>Nodulariaceae</taxon>
        <taxon>Anabaenopsis</taxon>
    </lineage>
</organism>
<evidence type="ECO:0000256" key="1">
    <source>
        <dbReference type="SAM" id="Phobius"/>
    </source>
</evidence>
<dbReference type="AlphaFoldDB" id="A0A7S6U3P9"/>